<dbReference type="OMA" id="ASLSDWM"/>
<dbReference type="CTD" id="55656"/>
<sequence>MANLPLSSAAFSKPAYFEFLLKPSMLEDHLNQPDPDPSPIELMAQMVCNSLKRPASEQTIGNHSDVELMQRKGHMLIVLPLRILAHLNFDLQLLLDKVPLEICDALLNYLMVECLGSAAAELTPSSCTVDVATFLPHQVLAASAYFRYVLAAVVASRVPRPPQHRVNTYTLPSEGVTEYREDREALLAELASKADFAARMLDTLVVGATQVCAPTPSSFSLVVPGPGAPKGSTHNFSAVTEVPLQHFKCQVHYDLGLFHFVTERYNDAFHHFTQATSIFSNLPANPVHCRVVASTLAAYQSCCSAICGRSTPVPQRTMLERFMHATTVAPNYQGLLEVLGEDDLCHELPRYLRHKLQVDLMAAPPHTTTQGLFFQVCCHNVVRSVLEGRVWEPSFPGHLVTAGKQGALYLLQLLSAKLSQLGSQQRAWVHEFLVTLNLQEGVSGALVPPLMATAPLASLFSHQQMLDMWQGVEEENQAKIMRQAMDVNYGVEGGDDASLVWEVIHSHEPVALRRAVTRYTAALQQQQAPYTDILDLNDKWDIPVPIRKTLSKIPSTLHRFLISVFVAKSQELLQSKSWVESCDLLDAALKACGEVAEGERGDGPRLYKLLTWLKLSHNIDKWISALPHTDEGGSGLASEAKLCLMSLNGREDAVPWTAIISRCVMCLVNVRDWGGVASVVAGLQLPPPYLPAMAVLRPLLAAAHILDTGPPYHLEPHFAHLWDSVVNILDCSCSHRKSSSSKSGERQLPEVLPLADFLELVYSLKEPTCLSLLCSLLGALHNKLLGDPSAEVHAQHSQLWLGLTPCKDTASREEYPKYVRETLEAVVTHAIKFFPGADHVSESTATSWHVTAADLSYNSEEHHRALCLYLTAVFVATNFLRSDPGDDLTVHLVGDRAIRRMVRCCMTLGCYTQAGLLCQFVEPLDYSTALCCLQDRSGVDAMDAYYHCLWDVTLIEFIINAHQKKGEIQRRDAVLKVIGQLEINSNNNEEIQREAAKVRKHRLLRALAKQYLS</sequence>
<evidence type="ECO:0000259" key="6">
    <source>
        <dbReference type="Pfam" id="PF25756"/>
    </source>
</evidence>
<dbReference type="GO" id="GO:0034472">
    <property type="term" value="P:snRNA 3'-end processing"/>
    <property type="evidence" value="ECO:0007669"/>
    <property type="project" value="InterPro"/>
</dbReference>
<reference evidence="8" key="1">
    <citation type="submission" date="2025-08" db="UniProtKB">
        <authorList>
            <consortium name="RefSeq"/>
        </authorList>
    </citation>
    <scope>IDENTIFICATION</scope>
    <source>
        <tissue evidence="8">Whole organism</tissue>
    </source>
</reference>
<dbReference type="AlphaFoldDB" id="A0A8B7P558"/>
<dbReference type="InterPro" id="IPR038751">
    <property type="entry name" value="INTS8"/>
</dbReference>
<evidence type="ECO:0000256" key="2">
    <source>
        <dbReference type="ARBA" id="ARBA00004286"/>
    </source>
</evidence>
<name>A0A8B7P558_HYAAZ</name>
<keyword evidence="5" id="KW-0539">Nucleus</keyword>
<organism evidence="7 8">
    <name type="scientific">Hyalella azteca</name>
    <name type="common">Amphipod</name>
    <dbReference type="NCBI Taxonomy" id="294128"/>
    <lineage>
        <taxon>Eukaryota</taxon>
        <taxon>Metazoa</taxon>
        <taxon>Ecdysozoa</taxon>
        <taxon>Arthropoda</taxon>
        <taxon>Crustacea</taxon>
        <taxon>Multicrustacea</taxon>
        <taxon>Malacostraca</taxon>
        <taxon>Eumalacostraca</taxon>
        <taxon>Peracarida</taxon>
        <taxon>Amphipoda</taxon>
        <taxon>Senticaudata</taxon>
        <taxon>Talitrida</taxon>
        <taxon>Talitroidea</taxon>
        <taxon>Hyalellidae</taxon>
        <taxon>Hyalella</taxon>
    </lineage>
</organism>
<evidence type="ECO:0000256" key="5">
    <source>
        <dbReference type="ARBA" id="ARBA00023242"/>
    </source>
</evidence>
<evidence type="ECO:0000256" key="4">
    <source>
        <dbReference type="ARBA" id="ARBA00022454"/>
    </source>
</evidence>
<evidence type="ECO:0000313" key="7">
    <source>
        <dbReference type="Proteomes" id="UP000694843"/>
    </source>
</evidence>
<dbReference type="Pfam" id="PF25756">
    <property type="entry name" value="TPR_INTS8"/>
    <property type="match status" value="1"/>
</dbReference>
<evidence type="ECO:0000313" key="8">
    <source>
        <dbReference type="RefSeq" id="XP_018020216.1"/>
    </source>
</evidence>
<keyword evidence="4" id="KW-0158">Chromosome</keyword>
<dbReference type="PANTHER" id="PTHR13350">
    <property type="entry name" value="INTEGRATOR COMPLEX SUBUNIT 8"/>
    <property type="match status" value="1"/>
</dbReference>
<dbReference type="PANTHER" id="PTHR13350:SF1">
    <property type="entry name" value="INTEGRATOR COMPLEX SUBUNIT 8"/>
    <property type="match status" value="1"/>
</dbReference>
<protein>
    <submittedName>
        <fullName evidence="8">Integrator complex subunit 8</fullName>
    </submittedName>
</protein>
<dbReference type="Proteomes" id="UP000694843">
    <property type="component" value="Unplaced"/>
</dbReference>
<feature type="domain" description="INTS8 TPR repeats" evidence="6">
    <location>
        <begin position="497"/>
        <end position="1011"/>
    </location>
</feature>
<dbReference type="OrthoDB" id="6361985at2759"/>
<accession>A0A8B7P558</accession>
<evidence type="ECO:0000256" key="3">
    <source>
        <dbReference type="ARBA" id="ARBA00007147"/>
    </source>
</evidence>
<dbReference type="GO" id="GO:0032039">
    <property type="term" value="C:integrator complex"/>
    <property type="evidence" value="ECO:0007669"/>
    <property type="project" value="TreeGrafter"/>
</dbReference>
<dbReference type="RefSeq" id="XP_018020216.1">
    <property type="nucleotide sequence ID" value="XM_018164727.2"/>
</dbReference>
<gene>
    <name evidence="8" type="primary">LOC108676616</name>
</gene>
<dbReference type="GO" id="GO:0005694">
    <property type="term" value="C:chromosome"/>
    <property type="evidence" value="ECO:0007669"/>
    <property type="project" value="UniProtKB-SubCell"/>
</dbReference>
<proteinExistence type="inferred from homology"/>
<dbReference type="InterPro" id="IPR057980">
    <property type="entry name" value="TPR_INTS8"/>
</dbReference>
<comment type="subcellular location">
    <subcellularLocation>
        <location evidence="2">Chromosome</location>
    </subcellularLocation>
    <subcellularLocation>
        <location evidence="1">Nucleus</location>
    </subcellularLocation>
</comment>
<keyword evidence="7" id="KW-1185">Reference proteome</keyword>
<dbReference type="GeneID" id="108676616"/>
<evidence type="ECO:0000256" key="1">
    <source>
        <dbReference type="ARBA" id="ARBA00004123"/>
    </source>
</evidence>
<dbReference type="KEGG" id="hazt:108676616"/>
<comment type="similarity">
    <text evidence="3">Belongs to the Integrator subunit 8 family.</text>
</comment>